<dbReference type="GO" id="GO:0008686">
    <property type="term" value="F:3,4-dihydroxy-2-butanone-4-phosphate synthase activity"/>
    <property type="evidence" value="ECO:0007669"/>
    <property type="project" value="UniProtKB-EC"/>
</dbReference>
<evidence type="ECO:0000256" key="5">
    <source>
        <dbReference type="ARBA" id="ARBA00008976"/>
    </source>
</evidence>
<dbReference type="NCBIfam" id="TIGR00506">
    <property type="entry name" value="ribB"/>
    <property type="match status" value="1"/>
</dbReference>
<protein>
    <recommendedName>
        <fullName evidence="7">3,4-dihydroxy-2-butanone 4-phosphate synthase</fullName>
        <ecNumber evidence="6">4.1.99.12</ecNumber>
    </recommendedName>
</protein>
<evidence type="ECO:0000256" key="1">
    <source>
        <dbReference type="ARBA" id="ARBA00000141"/>
    </source>
</evidence>
<dbReference type="Pfam" id="PF00925">
    <property type="entry name" value="GTP_cyclohydro2"/>
    <property type="match status" value="1"/>
</dbReference>
<gene>
    <name evidence="12" type="primary">ribB</name>
    <name evidence="12" type="ORF">ACERK3_02900</name>
</gene>
<comment type="similarity">
    <text evidence="4">In the N-terminal section; belongs to the DHBP synthase family.</text>
</comment>
<dbReference type="InterPro" id="IPR017945">
    <property type="entry name" value="DHBP_synth_RibB-like_a/b_dom"/>
</dbReference>
<evidence type="ECO:0000256" key="3">
    <source>
        <dbReference type="ARBA" id="ARBA00004904"/>
    </source>
</evidence>
<dbReference type="PANTHER" id="PTHR21327">
    <property type="entry name" value="GTP CYCLOHYDROLASE II-RELATED"/>
    <property type="match status" value="1"/>
</dbReference>
<comment type="caution">
    <text evidence="12">The sequence shown here is derived from an EMBL/GenBank/DDBJ whole genome shotgun (WGS) entry which is preliminary data.</text>
</comment>
<evidence type="ECO:0000313" key="12">
    <source>
        <dbReference type="EMBL" id="MFA9477237.1"/>
    </source>
</evidence>
<dbReference type="RefSeq" id="WP_425344162.1">
    <property type="nucleotide sequence ID" value="NZ_JBGUBD010000002.1"/>
</dbReference>
<dbReference type="InterPro" id="IPR032677">
    <property type="entry name" value="GTP_cyclohydro_II"/>
</dbReference>
<reference evidence="12 13" key="1">
    <citation type="submission" date="2024-08" db="EMBL/GenBank/DDBJ databases">
        <title>Whole-genome sequencing of halo(alkali)philic microorganisms from hypersaline lakes.</title>
        <authorList>
            <person name="Sorokin D.Y."/>
            <person name="Merkel A.Y."/>
            <person name="Messina E."/>
            <person name="Yakimov M."/>
        </authorList>
    </citation>
    <scope>NUCLEOTIDE SEQUENCE [LARGE SCALE GENOMIC DNA]</scope>
    <source>
        <strain evidence="12 13">AB-hyl4</strain>
    </source>
</reference>
<evidence type="ECO:0000256" key="9">
    <source>
        <dbReference type="ARBA" id="ARBA00022723"/>
    </source>
</evidence>
<dbReference type="PIRSF" id="PIRSF001259">
    <property type="entry name" value="RibA"/>
    <property type="match status" value="1"/>
</dbReference>
<dbReference type="Gene3D" id="3.90.870.10">
    <property type="entry name" value="DHBP synthase"/>
    <property type="match status" value="1"/>
</dbReference>
<accession>A0ABV4U302</accession>
<dbReference type="SUPFAM" id="SSF55821">
    <property type="entry name" value="YrdC/RibB"/>
    <property type="match status" value="1"/>
</dbReference>
<comment type="similarity">
    <text evidence="5">In the C-terminal section; belongs to the GTP cyclohydrolase II family.</text>
</comment>
<evidence type="ECO:0000313" key="13">
    <source>
        <dbReference type="Proteomes" id="UP001575105"/>
    </source>
</evidence>
<feature type="region of interest" description="Disordered" evidence="10">
    <location>
        <begin position="1"/>
        <end position="21"/>
    </location>
</feature>
<proteinExistence type="inferred from homology"/>
<dbReference type="Pfam" id="PF00926">
    <property type="entry name" value="DHBP_synthase"/>
    <property type="match status" value="1"/>
</dbReference>
<keyword evidence="12" id="KW-0456">Lyase</keyword>
<keyword evidence="8" id="KW-0686">Riboflavin biosynthesis</keyword>
<evidence type="ECO:0000259" key="11">
    <source>
        <dbReference type="Pfam" id="PF00925"/>
    </source>
</evidence>
<dbReference type="SUPFAM" id="SSF142695">
    <property type="entry name" value="RibA-like"/>
    <property type="match status" value="1"/>
</dbReference>
<keyword evidence="9" id="KW-0479">Metal-binding</keyword>
<comment type="function">
    <text evidence="2">Catalyzes the conversion of D-ribulose 5-phosphate to formate and 3,4-dihydroxy-2-butanone 4-phosphate.</text>
</comment>
<feature type="domain" description="GTP cyclohydrolase II" evidence="11">
    <location>
        <begin position="244"/>
        <end position="425"/>
    </location>
</feature>
<comment type="catalytic activity">
    <reaction evidence="1">
        <text>D-ribulose 5-phosphate = (2S)-2-hydroxy-3-oxobutyl phosphate + formate + H(+)</text>
        <dbReference type="Rhea" id="RHEA:18457"/>
        <dbReference type="ChEBI" id="CHEBI:15378"/>
        <dbReference type="ChEBI" id="CHEBI:15740"/>
        <dbReference type="ChEBI" id="CHEBI:58121"/>
        <dbReference type="ChEBI" id="CHEBI:58830"/>
        <dbReference type="EC" id="4.1.99.12"/>
    </reaction>
</comment>
<dbReference type="PANTHER" id="PTHR21327:SF18">
    <property type="entry name" value="3,4-DIHYDROXY-2-BUTANONE 4-PHOSPHATE SYNTHASE"/>
    <property type="match status" value="1"/>
</dbReference>
<dbReference type="Proteomes" id="UP001575105">
    <property type="component" value="Unassembled WGS sequence"/>
</dbReference>
<organism evidence="12 13">
    <name type="scientific">Natronomicrosphaera hydrolytica</name>
    <dbReference type="NCBI Taxonomy" id="3242702"/>
    <lineage>
        <taxon>Bacteria</taxon>
        <taxon>Pseudomonadati</taxon>
        <taxon>Planctomycetota</taxon>
        <taxon>Phycisphaerae</taxon>
        <taxon>Phycisphaerales</taxon>
        <taxon>Phycisphaeraceae</taxon>
        <taxon>Natronomicrosphaera</taxon>
    </lineage>
</organism>
<dbReference type="InterPro" id="IPR036144">
    <property type="entry name" value="RibA-like_sf"/>
</dbReference>
<dbReference type="EMBL" id="JBGUBD010000002">
    <property type="protein sequence ID" value="MFA9477237.1"/>
    <property type="molecule type" value="Genomic_DNA"/>
</dbReference>
<evidence type="ECO:0000256" key="6">
    <source>
        <dbReference type="ARBA" id="ARBA00012153"/>
    </source>
</evidence>
<evidence type="ECO:0000256" key="4">
    <source>
        <dbReference type="ARBA" id="ARBA00005520"/>
    </source>
</evidence>
<evidence type="ECO:0000256" key="7">
    <source>
        <dbReference type="ARBA" id="ARBA00018836"/>
    </source>
</evidence>
<sequence>MMGPFTIADSETGDARQRHTSAAGRHLIPEVLTLDSIADILSDLKAGRMIVLVDDEKRENEGDLVCAAEHVTPELVNFMLREGRGMMCVALEGEICDDLQLEPQARINTSQRSTAYTITVDAAARFGLTTGVSAADRAITIKTLIDPNTKPVDLDRPGHMQPLRARDGGCLVRAGQTEGSVDLCKLAGLRAGAVIIEVMNEDGTMARRPELEALCKKHSLKMCSVADVVHHRLERQQLVERIETLPFDSAFGHFNLIAYRSLVDPLPHIALTCGDVGQLDAAGNLITSDQPTLVRMHSQNLLGDVFEDVTQPSGQTLRQSMRMIQQAGRGAIVYLRHEGAGKGLLKRLQTAYRTKREADDAAEHVQLGDSHPTPGMMPPMNKGAYGIGCQILRDLGLHKLRLITNHPFTPTALSGFELTIDGFVPPTQR</sequence>
<evidence type="ECO:0000256" key="8">
    <source>
        <dbReference type="ARBA" id="ARBA00022619"/>
    </source>
</evidence>
<comment type="pathway">
    <text evidence="3">Cofactor biosynthesis; riboflavin biosynthesis; 2-hydroxy-3-oxobutyl phosphate from D-ribulose 5-phosphate: step 1/1.</text>
</comment>
<keyword evidence="13" id="KW-1185">Reference proteome</keyword>
<name>A0ABV4U302_9BACT</name>
<dbReference type="Gene3D" id="3.40.50.10990">
    <property type="entry name" value="GTP cyclohydrolase II"/>
    <property type="match status" value="1"/>
</dbReference>
<evidence type="ECO:0000256" key="2">
    <source>
        <dbReference type="ARBA" id="ARBA00002284"/>
    </source>
</evidence>
<evidence type="ECO:0000256" key="10">
    <source>
        <dbReference type="SAM" id="MobiDB-lite"/>
    </source>
</evidence>
<dbReference type="InterPro" id="IPR000422">
    <property type="entry name" value="DHBP_synthase_RibB"/>
</dbReference>
<dbReference type="EC" id="4.1.99.12" evidence="6"/>